<evidence type="ECO:0000313" key="3">
    <source>
        <dbReference type="EMBL" id="SFJ76119.1"/>
    </source>
</evidence>
<sequence length="371" mass="40605">MNRGRLLFLVSGAWLLVAACMNPKQQQTEQTQQENVLNGDSAITCVAHGIPSRAAAIAESKTGHSFLGSDDAPMVYVNGSTFQMGSNDFEDASPLHEVTVDGFWMDEHEVTNGQFARFVSATGYQTVAERPLDPKDFPNVPLDALQPGSAVFTPPDHAVGLANHLQWWQYVVGASWRQPEGPGSSIKGREHEPVVHIAYEDAAAFAKWAGKRLPTEAEWELAARGGAPNSKYYWGNELKPKGSWAANVYQGNFPAEDVGEDGYKGVAPVKSYAPNAFGLYDMDGNVWEWCSDYYRPDYYKSSPKKNPKGPSDSYDPMEPGAVKRVQRGGSFLCNEQYCERYVAGSRGKGEISSGSNNLGFRCVSDDPPPSK</sequence>
<name>A0A1I3U0R0_9SPHI</name>
<evidence type="ECO:0000313" key="4">
    <source>
        <dbReference type="Proteomes" id="UP000198670"/>
    </source>
</evidence>
<dbReference type="PANTHER" id="PTHR23150">
    <property type="entry name" value="SULFATASE MODIFYING FACTOR 1, 2"/>
    <property type="match status" value="1"/>
</dbReference>
<feature type="domain" description="Sulfatase-modifying factor enzyme-like" evidence="2">
    <location>
        <begin position="73"/>
        <end position="363"/>
    </location>
</feature>
<dbReference type="PROSITE" id="PS51257">
    <property type="entry name" value="PROKAR_LIPOPROTEIN"/>
    <property type="match status" value="1"/>
</dbReference>
<dbReference type="InterPro" id="IPR005532">
    <property type="entry name" value="SUMF_dom"/>
</dbReference>
<dbReference type="InterPro" id="IPR051043">
    <property type="entry name" value="Sulfatase_Mod_Factor_Kinase"/>
</dbReference>
<keyword evidence="4" id="KW-1185">Reference proteome</keyword>
<feature type="region of interest" description="Disordered" evidence="1">
    <location>
        <begin position="301"/>
        <end position="320"/>
    </location>
</feature>
<dbReference type="Gene3D" id="3.90.1580.10">
    <property type="entry name" value="paralog of FGE (formylglycine-generating enzyme)"/>
    <property type="match status" value="1"/>
</dbReference>
<accession>A0A1I3U0R0</accession>
<dbReference type="AlphaFoldDB" id="A0A1I3U0R0"/>
<dbReference type="SUPFAM" id="SSF56436">
    <property type="entry name" value="C-type lectin-like"/>
    <property type="match status" value="1"/>
</dbReference>
<evidence type="ECO:0000259" key="2">
    <source>
        <dbReference type="Pfam" id="PF03781"/>
    </source>
</evidence>
<feature type="region of interest" description="Disordered" evidence="1">
    <location>
        <begin position="345"/>
        <end position="371"/>
    </location>
</feature>
<dbReference type="InterPro" id="IPR016187">
    <property type="entry name" value="CTDL_fold"/>
</dbReference>
<dbReference type="Pfam" id="PF03781">
    <property type="entry name" value="FGE-sulfatase"/>
    <property type="match status" value="1"/>
</dbReference>
<protein>
    <submittedName>
        <fullName evidence="3">Formylglycine-generating enzyme, required for sulfatase activity, contains SUMF1/FGE domain</fullName>
    </submittedName>
</protein>
<dbReference type="GO" id="GO:0120147">
    <property type="term" value="F:formylglycine-generating oxidase activity"/>
    <property type="evidence" value="ECO:0007669"/>
    <property type="project" value="TreeGrafter"/>
</dbReference>
<dbReference type="RefSeq" id="WP_245893359.1">
    <property type="nucleotide sequence ID" value="NZ_FOQO01000013.1"/>
</dbReference>
<dbReference type="Proteomes" id="UP000198670">
    <property type="component" value="Unassembled WGS sequence"/>
</dbReference>
<reference evidence="3 4" key="1">
    <citation type="submission" date="2016-10" db="EMBL/GenBank/DDBJ databases">
        <authorList>
            <person name="de Groot N.N."/>
        </authorList>
    </citation>
    <scope>NUCLEOTIDE SEQUENCE [LARGE SCALE GENOMIC DNA]</scope>
    <source>
        <strain evidence="3 4">RK1</strain>
    </source>
</reference>
<dbReference type="EMBL" id="FOQO01000013">
    <property type="protein sequence ID" value="SFJ76119.1"/>
    <property type="molecule type" value="Genomic_DNA"/>
</dbReference>
<evidence type="ECO:0000256" key="1">
    <source>
        <dbReference type="SAM" id="MobiDB-lite"/>
    </source>
</evidence>
<dbReference type="PANTHER" id="PTHR23150:SF19">
    <property type="entry name" value="FORMYLGLYCINE-GENERATING ENZYME"/>
    <property type="match status" value="1"/>
</dbReference>
<proteinExistence type="predicted"/>
<organism evidence="3 4">
    <name type="scientific">Parapedobacter indicus</name>
    <dbReference type="NCBI Taxonomy" id="1477437"/>
    <lineage>
        <taxon>Bacteria</taxon>
        <taxon>Pseudomonadati</taxon>
        <taxon>Bacteroidota</taxon>
        <taxon>Sphingobacteriia</taxon>
        <taxon>Sphingobacteriales</taxon>
        <taxon>Sphingobacteriaceae</taxon>
        <taxon>Parapedobacter</taxon>
    </lineage>
</organism>
<dbReference type="STRING" id="1477437.SAMN05444682_113151"/>
<gene>
    <name evidence="3" type="ORF">SAMN05444682_113151</name>
</gene>
<dbReference type="InterPro" id="IPR042095">
    <property type="entry name" value="SUMF_sf"/>
</dbReference>